<dbReference type="GO" id="GO:0003684">
    <property type="term" value="F:damaged DNA binding"/>
    <property type="evidence" value="ECO:0007669"/>
    <property type="project" value="TreeGrafter"/>
</dbReference>
<dbReference type="PANTHER" id="PTHR10150">
    <property type="entry name" value="DNA REPAIR ENDONUCLEASE XPF"/>
    <property type="match status" value="1"/>
</dbReference>
<dbReference type="InterPro" id="IPR011335">
    <property type="entry name" value="Restrct_endonuc-II-like"/>
</dbReference>
<evidence type="ECO:0000313" key="13">
    <source>
        <dbReference type="Proteomes" id="UP000383932"/>
    </source>
</evidence>
<dbReference type="Proteomes" id="UP000383932">
    <property type="component" value="Unassembled WGS sequence"/>
</dbReference>
<dbReference type="Gene3D" id="1.10.150.20">
    <property type="entry name" value="5' to 3' exonuclease, C-terminal subdomain"/>
    <property type="match status" value="1"/>
</dbReference>
<evidence type="ECO:0000313" key="12">
    <source>
        <dbReference type="EMBL" id="KAB5591652.1"/>
    </source>
</evidence>
<gene>
    <name evidence="12" type="ORF">CTheo_4904</name>
</gene>
<dbReference type="CDD" id="cd20078">
    <property type="entry name" value="XPF_nuclease_XPF_euk"/>
    <property type="match status" value="1"/>
</dbReference>
<feature type="region of interest" description="Disordered" evidence="10">
    <location>
        <begin position="1"/>
        <end position="24"/>
    </location>
</feature>
<accession>A0A5N5QIS9</accession>
<dbReference type="SUPFAM" id="SSF52980">
    <property type="entry name" value="Restriction endonuclease-like"/>
    <property type="match status" value="1"/>
</dbReference>
<evidence type="ECO:0000256" key="4">
    <source>
        <dbReference type="ARBA" id="ARBA00022759"/>
    </source>
</evidence>
<keyword evidence="4" id="KW-0255">Endonuclease</keyword>
<dbReference type="SUPFAM" id="SSF47781">
    <property type="entry name" value="RuvA domain 2-like"/>
    <property type="match status" value="1"/>
</dbReference>
<feature type="compositionally biased region" description="Low complexity" evidence="10">
    <location>
        <begin position="554"/>
        <end position="568"/>
    </location>
</feature>
<feature type="compositionally biased region" description="Basic and acidic residues" evidence="10">
    <location>
        <begin position="572"/>
        <end position="585"/>
    </location>
</feature>
<dbReference type="GO" id="GO:0000110">
    <property type="term" value="C:nucleotide-excision repair factor 1 complex"/>
    <property type="evidence" value="ECO:0007669"/>
    <property type="project" value="TreeGrafter"/>
</dbReference>
<keyword evidence="7" id="KW-0238">DNA-binding</keyword>
<evidence type="ECO:0000259" key="11">
    <source>
        <dbReference type="SMART" id="SM00891"/>
    </source>
</evidence>
<evidence type="ECO:0000256" key="5">
    <source>
        <dbReference type="ARBA" id="ARBA00022763"/>
    </source>
</evidence>
<evidence type="ECO:0000256" key="6">
    <source>
        <dbReference type="ARBA" id="ARBA00022801"/>
    </source>
</evidence>
<dbReference type="GO" id="GO:0003697">
    <property type="term" value="F:single-stranded DNA binding"/>
    <property type="evidence" value="ECO:0007669"/>
    <property type="project" value="InterPro"/>
</dbReference>
<evidence type="ECO:0000256" key="7">
    <source>
        <dbReference type="ARBA" id="ARBA00023125"/>
    </source>
</evidence>
<dbReference type="InterPro" id="IPR006167">
    <property type="entry name" value="XPF"/>
</dbReference>
<keyword evidence="3" id="KW-0540">Nuclease</keyword>
<dbReference type="InterPro" id="IPR010994">
    <property type="entry name" value="RuvA_2-like"/>
</dbReference>
<protein>
    <submittedName>
        <fullName evidence="12">DNA excision repair protein ERCC-4</fullName>
    </submittedName>
</protein>
<comment type="subcellular location">
    <subcellularLocation>
        <location evidence="1">Nucleus</location>
    </subcellularLocation>
</comment>
<dbReference type="PANTHER" id="PTHR10150:SF0">
    <property type="entry name" value="DNA REPAIR ENDONUCLEASE XPF"/>
    <property type="match status" value="1"/>
</dbReference>
<feature type="region of interest" description="Disordered" evidence="10">
    <location>
        <begin position="546"/>
        <end position="606"/>
    </location>
</feature>
<dbReference type="GO" id="GO:0000014">
    <property type="term" value="F:single-stranded DNA endodeoxyribonuclease activity"/>
    <property type="evidence" value="ECO:0007669"/>
    <property type="project" value="TreeGrafter"/>
</dbReference>
<dbReference type="FunFam" id="3.40.50.10130:FF:000002">
    <property type="entry name" value="DNA repair endonuclease XPF"/>
    <property type="match status" value="1"/>
</dbReference>
<evidence type="ECO:0000256" key="1">
    <source>
        <dbReference type="ARBA" id="ARBA00004123"/>
    </source>
</evidence>
<comment type="caution">
    <text evidence="12">The sequence shown here is derived from an EMBL/GenBank/DDBJ whole genome shotgun (WGS) entry which is preliminary data.</text>
</comment>
<dbReference type="InterPro" id="IPR047520">
    <property type="entry name" value="XPF_nuclease"/>
</dbReference>
<dbReference type="AlphaFoldDB" id="A0A5N5QIS9"/>
<feature type="domain" description="ERCC4" evidence="11">
    <location>
        <begin position="799"/>
        <end position="879"/>
    </location>
</feature>
<proteinExistence type="inferred from homology"/>
<dbReference type="Pfam" id="PF02732">
    <property type="entry name" value="ERCC4"/>
    <property type="match status" value="1"/>
</dbReference>
<keyword evidence="13" id="KW-1185">Reference proteome</keyword>
<dbReference type="EMBL" id="SSOP01000095">
    <property type="protein sequence ID" value="KAB5591652.1"/>
    <property type="molecule type" value="Genomic_DNA"/>
</dbReference>
<keyword evidence="5" id="KW-0227">DNA damage</keyword>
<evidence type="ECO:0000256" key="8">
    <source>
        <dbReference type="ARBA" id="ARBA00023204"/>
    </source>
</evidence>
<sequence>MPRDEKAPGVKAAKPAQTRATETGETSKWHLSILALFFTSVLIGIQPATHESQSAPSVMAGPSTDGPLNLLPYQRTILAECLDPSTSDLVVIARGLGLRKLVCSLLRIYDNSKSLVLLINCDADEDNAIGEQLGIMGARHPGLRIVSYEMGSRDRKELYNCGGLVSVTSRILVVDMLKKDIPTEKITGIVVLHAERCSPLSLEAFIMRLYRDVNTQGFIKAFSDQPEQFTYGMSPLKTVMKELHLRKVHIFPRFHEAVNASLERRKADVVEIFPSMTPAMEEIHISLVQCMSATLQEIKRTNSTLDLDDINVESSYFRHFDAIVRRALAPVWHRVRPATKQLVNDLGVLRSLLVFLLSYDCVALHAYLETIVASNSQANASGKGQKRANQSPWLYTDAANVLLTSARRRCYVNVAPEHRQRLREGRDMDEEYALLDEIEGRGSGAGKSRDKRPYWLPHNMEPVLEEMPKWGVLADVLKEIDETIIANSMSHSPGTNTTLVMVSNNRSATLIREYLNSMNPDSDSPGREMLMNRLKGYVYWKRELSEQNKQAKPTTSTTASTKANESNSVSEAMRKKDAARAEMASRRRRVRGGGTTGATVGRENVKTEEDGVVPGQGIITTEADEIAEFLATQQGLDSAGSMLTNTQAQETLIAAEHFRMEEDEEEYGLLEDERVVLVRTYGDDGDDQLLSEVRPRYIVMMEPNLDFIRRVEVYRSSSPGLAVRVYFLTYSKTVEEHKFLAGQRREKDAFESLIREKGSMVLTLEDPRGGLSASDSILRTISSRIAGGGIREINAEPPRVVVDMREFRSTLPSILHLTQIQVVPATLIVGDYILSPDIVVERKSVPDLVSSFNSGRLYTQCEMMMSYYKQPVLLIEFEENKSFTLQAFQDARPAARKKDKSGPNAPEIDDWDIQSKLVLLTLAFPKLRIIWSSSPYATADIFAEFKKNNPEPDPQVAITIGADDGRGNDGEAVNQLAEEMLRALPGVTQKNYRAIMNRVGSLRELCELPLKELQNIMGDEPGKACHVFLHTTRGEMHK</sequence>
<keyword evidence="6" id="KW-0378">Hydrolase</keyword>
<evidence type="ECO:0000256" key="3">
    <source>
        <dbReference type="ARBA" id="ARBA00022722"/>
    </source>
</evidence>
<organism evidence="12 13">
    <name type="scientific">Ceratobasidium theobromae</name>
    <dbReference type="NCBI Taxonomy" id="1582974"/>
    <lineage>
        <taxon>Eukaryota</taxon>
        <taxon>Fungi</taxon>
        <taxon>Dikarya</taxon>
        <taxon>Basidiomycota</taxon>
        <taxon>Agaricomycotina</taxon>
        <taxon>Agaricomycetes</taxon>
        <taxon>Cantharellales</taxon>
        <taxon>Ceratobasidiaceae</taxon>
        <taxon>Ceratobasidium</taxon>
    </lineage>
</organism>
<keyword evidence="9" id="KW-0539">Nucleus</keyword>
<dbReference type="OrthoDB" id="361020at2759"/>
<name>A0A5N5QIS9_9AGAM</name>
<dbReference type="GO" id="GO:0000712">
    <property type="term" value="P:resolution of meiotic recombination intermediates"/>
    <property type="evidence" value="ECO:0007669"/>
    <property type="project" value="TreeGrafter"/>
</dbReference>
<dbReference type="SMART" id="SM00891">
    <property type="entry name" value="ERCC4"/>
    <property type="match status" value="1"/>
</dbReference>
<dbReference type="NCBIfam" id="TIGR00596">
    <property type="entry name" value="rad1"/>
    <property type="match status" value="1"/>
</dbReference>
<evidence type="ECO:0000256" key="2">
    <source>
        <dbReference type="ARBA" id="ARBA00010015"/>
    </source>
</evidence>
<reference evidence="12 13" key="1">
    <citation type="journal article" date="2019" name="Fungal Biol. Biotechnol.">
        <title>Draft genome sequence of fastidious pathogen Ceratobasidium theobromae, which causes vascular-streak dieback in Theobroma cacao.</title>
        <authorList>
            <person name="Ali S.S."/>
            <person name="Asman A."/>
            <person name="Shao J."/>
            <person name="Firmansyah A.P."/>
            <person name="Susilo A.W."/>
            <person name="Rosmana A."/>
            <person name="McMahon P."/>
            <person name="Junaid M."/>
            <person name="Guest D."/>
            <person name="Kheng T.Y."/>
            <person name="Meinhardt L.W."/>
            <person name="Bailey B.A."/>
        </authorList>
    </citation>
    <scope>NUCLEOTIDE SEQUENCE [LARGE SCALE GENOMIC DNA]</scope>
    <source>
        <strain evidence="12 13">CT2</strain>
    </source>
</reference>
<evidence type="ECO:0000256" key="9">
    <source>
        <dbReference type="ARBA" id="ARBA00023242"/>
    </source>
</evidence>
<dbReference type="InterPro" id="IPR006166">
    <property type="entry name" value="ERCC4_domain"/>
</dbReference>
<keyword evidence="8" id="KW-0234">DNA repair</keyword>
<dbReference type="Gene3D" id="3.40.50.10130">
    <property type="match status" value="1"/>
</dbReference>
<evidence type="ECO:0000256" key="10">
    <source>
        <dbReference type="SAM" id="MobiDB-lite"/>
    </source>
</evidence>
<dbReference type="GO" id="GO:1901255">
    <property type="term" value="P:nucleotide-excision repair involved in interstrand cross-link repair"/>
    <property type="evidence" value="ECO:0007669"/>
    <property type="project" value="TreeGrafter"/>
</dbReference>
<dbReference type="GO" id="GO:0000724">
    <property type="term" value="P:double-strand break repair via homologous recombination"/>
    <property type="evidence" value="ECO:0007669"/>
    <property type="project" value="TreeGrafter"/>
</dbReference>
<comment type="similarity">
    <text evidence="2">Belongs to the XPF family.</text>
</comment>